<dbReference type="AlphaFoldDB" id="X0QR86"/>
<comment type="caution">
    <text evidence="1">The sequence shown here is derived from an EMBL/GenBank/DDBJ whole genome shotgun (WGS) entry which is preliminary data.</text>
</comment>
<reference evidence="1 2" key="1">
    <citation type="journal article" date="2015" name="Genome Announc.">
        <title>Expanding the biotechnology potential of lactobacilli through comparative genomics of 213 strains and associated genera.</title>
        <authorList>
            <person name="Sun Z."/>
            <person name="Harris H.M."/>
            <person name="McCann A."/>
            <person name="Guo C."/>
            <person name="Argimon S."/>
            <person name="Zhang W."/>
            <person name="Yang X."/>
            <person name="Jeffery I.B."/>
            <person name="Cooney J.C."/>
            <person name="Kagawa T.F."/>
            <person name="Liu W."/>
            <person name="Song Y."/>
            <person name="Salvetti E."/>
            <person name="Wrobel A."/>
            <person name="Rasinkangas P."/>
            <person name="Parkhill J."/>
            <person name="Rea M.C."/>
            <person name="O'Sullivan O."/>
            <person name="Ritari J."/>
            <person name="Douillard F.P."/>
            <person name="Paul Ross R."/>
            <person name="Yang R."/>
            <person name="Briner A.E."/>
            <person name="Felis G.E."/>
            <person name="de Vos W.M."/>
            <person name="Barrangou R."/>
            <person name="Klaenhammer T.R."/>
            <person name="Caufield P.W."/>
            <person name="Cui Y."/>
            <person name="Zhang H."/>
            <person name="O'Toole P.W."/>
        </authorList>
    </citation>
    <scope>NUCLEOTIDE SEQUENCE [LARGE SCALE GENOMIC DNA]</scope>
    <source>
        <strain evidence="1 2">DSM 18527</strain>
    </source>
</reference>
<protein>
    <submittedName>
        <fullName evidence="1">Uncharacterized protein</fullName>
    </submittedName>
</protein>
<dbReference type="RefSeq" id="WP_035454790.1">
    <property type="nucleotide sequence ID" value="NZ_AZGA01000012.1"/>
</dbReference>
<evidence type="ECO:0000313" key="1">
    <source>
        <dbReference type="EMBL" id="KRM35613.1"/>
    </source>
</evidence>
<name>X0QR86_9LACO</name>
<dbReference type="eggNOG" id="ENOG50348VN">
    <property type="taxonomic scope" value="Bacteria"/>
</dbReference>
<organism evidence="1 2">
    <name type="scientific">Agrilactobacillus composti DSM 18527 = JCM 14202</name>
    <dbReference type="NCBI Taxonomy" id="1423734"/>
    <lineage>
        <taxon>Bacteria</taxon>
        <taxon>Bacillati</taxon>
        <taxon>Bacillota</taxon>
        <taxon>Bacilli</taxon>
        <taxon>Lactobacillales</taxon>
        <taxon>Lactobacillaceae</taxon>
        <taxon>Agrilactobacillus</taxon>
    </lineage>
</organism>
<accession>X0QR86</accession>
<dbReference type="OrthoDB" id="2324415at2"/>
<evidence type="ECO:0000313" key="2">
    <source>
        <dbReference type="Proteomes" id="UP000051236"/>
    </source>
</evidence>
<keyword evidence="2" id="KW-1185">Reference proteome</keyword>
<proteinExistence type="predicted"/>
<sequence length="128" mass="14324">MDKHSRYDELLKKVKILNPKGNDNPNYDDIMGFALDKTINDVANYTHIVITELPEGLDMTIIALCSQMVITHNLLGTDQTGNVDTLSEGDTSVKFKSNAAVYAELQAVNAITDNYIVQLNQFRRVAYD</sequence>
<dbReference type="EMBL" id="AZGA01000012">
    <property type="protein sequence ID" value="KRM35613.1"/>
    <property type="molecule type" value="Genomic_DNA"/>
</dbReference>
<gene>
    <name evidence="1" type="ORF">FC83_GL000916</name>
</gene>
<dbReference type="Proteomes" id="UP000051236">
    <property type="component" value="Unassembled WGS sequence"/>
</dbReference>
<dbReference type="PATRIC" id="fig|1423734.3.peg.926"/>
<dbReference type="STRING" id="1423734.FC83_GL000916"/>